<dbReference type="InterPro" id="IPR036259">
    <property type="entry name" value="MFS_trans_sf"/>
</dbReference>
<feature type="compositionally biased region" description="Polar residues" evidence="9">
    <location>
        <begin position="553"/>
        <end position="574"/>
    </location>
</feature>
<keyword evidence="4" id="KW-0762">Sugar transport</keyword>
<evidence type="ECO:0000256" key="1">
    <source>
        <dbReference type="ARBA" id="ARBA00004141"/>
    </source>
</evidence>
<dbReference type="GO" id="GO:0005351">
    <property type="term" value="F:carbohydrate:proton symporter activity"/>
    <property type="evidence" value="ECO:0007669"/>
    <property type="project" value="TreeGrafter"/>
</dbReference>
<evidence type="ECO:0000256" key="6">
    <source>
        <dbReference type="ARBA" id="ARBA00022989"/>
    </source>
</evidence>
<feature type="domain" description="Major facilitator superfamily (MFS) profile" evidence="11">
    <location>
        <begin position="18"/>
        <end position="497"/>
    </location>
</feature>
<name>A0A0H2R7I0_9AGAM</name>
<feature type="transmembrane region" description="Helical" evidence="10">
    <location>
        <begin position="453"/>
        <end position="470"/>
    </location>
</feature>
<dbReference type="InterPro" id="IPR020846">
    <property type="entry name" value="MFS_dom"/>
</dbReference>
<feature type="transmembrane region" description="Helical" evidence="10">
    <location>
        <begin position="476"/>
        <end position="494"/>
    </location>
</feature>
<feature type="transmembrane region" description="Helical" evidence="10">
    <location>
        <begin position="75"/>
        <end position="95"/>
    </location>
</feature>
<sequence length="581" mass="63739">MPHLQLRGLPIGIYAILLALIASMGGFIFGFDTGQISDILLMTDFKRRFANGCSIDTTSFADAGSCTFSNVRSGLIVALLSIGTLIGAVCGAPIADFLGRRNAMSVECVVFVIGVLVQITTFTKWYQFAIGRLIAGLGVGALSAAVPMYQAETAPPQIRGTLTATYQLFITFGILVAYCISIGTRSMNNSGSWRTVVGIGILWALVLGFGIQLMPESPRWSARHGDYPSARAAIAKVRGIPEDHPLVDAEVEEIENSLEAEKRFEAERLQIDQAELANGKSTKLKSRGAIYAWMECFQGFTKNSSRIGYRTLLGMSLQSLQQLTGANYFFYYGATIFQSVGISDSFVTQIILGAVNFFCTFGGLYIMEKYGRRLPLILGGIWQSGWLFVFAAAGTAKNPTENEGIGKLMIVSACMFIWGYAMTWARGIWILIGETFPTRSRAKQGALSTAANWFWNFLLAFFTPFIVSAIDFRYGFVFAACNLLGAVVVWFFLYESAGLSLENVDIMYRDPACHPWTSRQWCPPGYASRRDAEMELHEKAGMTPAQFEEKTQNQDGRSSTGGTTVRDSASVHQQNDIKKAA</sequence>
<keyword evidence="3" id="KW-0813">Transport</keyword>
<feature type="transmembrane region" description="Helical" evidence="10">
    <location>
        <begin position="374"/>
        <end position="396"/>
    </location>
</feature>
<evidence type="ECO:0000256" key="10">
    <source>
        <dbReference type="SAM" id="Phobius"/>
    </source>
</evidence>
<dbReference type="GO" id="GO:0005886">
    <property type="term" value="C:plasma membrane"/>
    <property type="evidence" value="ECO:0007669"/>
    <property type="project" value="TreeGrafter"/>
</dbReference>
<dbReference type="InterPro" id="IPR003663">
    <property type="entry name" value="Sugar/inositol_transpt"/>
</dbReference>
<dbReference type="AlphaFoldDB" id="A0A0H2R7I0"/>
<keyword evidence="5 10" id="KW-0812">Transmembrane</keyword>
<dbReference type="FunCoup" id="A0A0H2R7I0">
    <property type="interactions" value="275"/>
</dbReference>
<evidence type="ECO:0000256" key="4">
    <source>
        <dbReference type="ARBA" id="ARBA00022597"/>
    </source>
</evidence>
<dbReference type="InterPro" id="IPR050360">
    <property type="entry name" value="MFS_Sugar_Transporters"/>
</dbReference>
<dbReference type="InterPro" id="IPR005828">
    <property type="entry name" value="MFS_sugar_transport-like"/>
</dbReference>
<evidence type="ECO:0000259" key="11">
    <source>
        <dbReference type="PROSITE" id="PS50850"/>
    </source>
</evidence>
<keyword evidence="7 10" id="KW-0472">Membrane</keyword>
<feature type="transmembrane region" description="Helical" evidence="10">
    <location>
        <begin position="346"/>
        <end position="367"/>
    </location>
</feature>
<evidence type="ECO:0000313" key="12">
    <source>
        <dbReference type="EMBL" id="KLO07785.1"/>
    </source>
</evidence>
<reference evidence="12 13" key="1">
    <citation type="submission" date="2015-04" db="EMBL/GenBank/DDBJ databases">
        <title>Complete genome sequence of Schizopora paradoxa KUC8140, a cosmopolitan wood degrader in East Asia.</title>
        <authorList>
            <consortium name="DOE Joint Genome Institute"/>
            <person name="Min B."/>
            <person name="Park H."/>
            <person name="Jang Y."/>
            <person name="Kim J.-J."/>
            <person name="Kim K.H."/>
            <person name="Pangilinan J."/>
            <person name="Lipzen A."/>
            <person name="Riley R."/>
            <person name="Grigoriev I.V."/>
            <person name="Spatafora J.W."/>
            <person name="Choi I.-G."/>
        </authorList>
    </citation>
    <scope>NUCLEOTIDE SEQUENCE [LARGE SCALE GENOMIC DNA]</scope>
    <source>
        <strain evidence="12 13">KUC8140</strain>
    </source>
</reference>
<feature type="transmembrane region" description="Helical" evidence="10">
    <location>
        <begin position="408"/>
        <end position="432"/>
    </location>
</feature>
<comment type="similarity">
    <text evidence="2">Belongs to the major facilitator superfamily. Sugar transporter (TC 2.A.1.1) family.</text>
</comment>
<dbReference type="STRING" id="27342.A0A0H2R7I0"/>
<dbReference type="Pfam" id="PF00083">
    <property type="entry name" value="Sugar_tr"/>
    <property type="match status" value="1"/>
</dbReference>
<dbReference type="EMBL" id="KQ086120">
    <property type="protein sequence ID" value="KLO07785.1"/>
    <property type="molecule type" value="Genomic_DNA"/>
</dbReference>
<evidence type="ECO:0000256" key="8">
    <source>
        <dbReference type="ARBA" id="ARBA00049119"/>
    </source>
</evidence>
<evidence type="ECO:0000256" key="2">
    <source>
        <dbReference type="ARBA" id="ARBA00010992"/>
    </source>
</evidence>
<comment type="subcellular location">
    <subcellularLocation>
        <location evidence="1">Membrane</location>
        <topology evidence="1">Multi-pass membrane protein</topology>
    </subcellularLocation>
</comment>
<dbReference type="InterPro" id="IPR005829">
    <property type="entry name" value="Sugar_transporter_CS"/>
</dbReference>
<dbReference type="CDD" id="cd17356">
    <property type="entry name" value="MFS_HXT"/>
    <property type="match status" value="1"/>
</dbReference>
<evidence type="ECO:0000313" key="13">
    <source>
        <dbReference type="Proteomes" id="UP000053477"/>
    </source>
</evidence>
<dbReference type="InParanoid" id="A0A0H2R7I0"/>
<keyword evidence="6 10" id="KW-1133">Transmembrane helix</keyword>
<feature type="transmembrane region" description="Helical" evidence="10">
    <location>
        <begin position="125"/>
        <end position="149"/>
    </location>
</feature>
<dbReference type="PANTHER" id="PTHR48022:SF75">
    <property type="entry name" value="GALACTOSE TRANSPORTER-RELATED"/>
    <property type="match status" value="1"/>
</dbReference>
<evidence type="ECO:0000256" key="9">
    <source>
        <dbReference type="SAM" id="MobiDB-lite"/>
    </source>
</evidence>
<evidence type="ECO:0000256" key="3">
    <source>
        <dbReference type="ARBA" id="ARBA00022448"/>
    </source>
</evidence>
<dbReference type="Gene3D" id="1.20.1250.20">
    <property type="entry name" value="MFS general substrate transporter like domains"/>
    <property type="match status" value="1"/>
</dbReference>
<dbReference type="Proteomes" id="UP000053477">
    <property type="component" value="Unassembled WGS sequence"/>
</dbReference>
<feature type="transmembrane region" description="Helical" evidence="10">
    <location>
        <begin position="161"/>
        <end position="183"/>
    </location>
</feature>
<proteinExistence type="inferred from homology"/>
<gene>
    <name evidence="12" type="ORF">SCHPADRAFT_909147</name>
</gene>
<evidence type="ECO:0000256" key="7">
    <source>
        <dbReference type="ARBA" id="ARBA00023136"/>
    </source>
</evidence>
<dbReference type="PROSITE" id="PS00216">
    <property type="entry name" value="SUGAR_TRANSPORT_1"/>
    <property type="match status" value="1"/>
</dbReference>
<keyword evidence="13" id="KW-1185">Reference proteome</keyword>
<feature type="region of interest" description="Disordered" evidence="9">
    <location>
        <begin position="539"/>
        <end position="581"/>
    </location>
</feature>
<accession>A0A0H2R7I0</accession>
<dbReference type="SUPFAM" id="SSF103473">
    <property type="entry name" value="MFS general substrate transporter"/>
    <property type="match status" value="1"/>
</dbReference>
<dbReference type="PROSITE" id="PS00217">
    <property type="entry name" value="SUGAR_TRANSPORT_2"/>
    <property type="match status" value="1"/>
</dbReference>
<dbReference type="OrthoDB" id="5141738at2759"/>
<protein>
    <submittedName>
        <fullName evidence="12">General substrate transporter</fullName>
    </submittedName>
</protein>
<dbReference type="PRINTS" id="PR00171">
    <property type="entry name" value="SUGRTRNSPORT"/>
</dbReference>
<comment type="catalytic activity">
    <reaction evidence="8">
        <text>myo-inositol(out) + H(+)(out) = myo-inositol(in) + H(+)(in)</text>
        <dbReference type="Rhea" id="RHEA:60364"/>
        <dbReference type="ChEBI" id="CHEBI:15378"/>
        <dbReference type="ChEBI" id="CHEBI:17268"/>
    </reaction>
</comment>
<feature type="transmembrane region" description="Helical" evidence="10">
    <location>
        <begin position="195"/>
        <end position="214"/>
    </location>
</feature>
<dbReference type="PROSITE" id="PS50850">
    <property type="entry name" value="MFS"/>
    <property type="match status" value="1"/>
</dbReference>
<evidence type="ECO:0000256" key="5">
    <source>
        <dbReference type="ARBA" id="ARBA00022692"/>
    </source>
</evidence>
<feature type="transmembrane region" description="Helical" evidence="10">
    <location>
        <begin position="12"/>
        <end position="31"/>
    </location>
</feature>
<dbReference type="PANTHER" id="PTHR48022">
    <property type="entry name" value="PLASTIDIC GLUCOSE TRANSPORTER 4"/>
    <property type="match status" value="1"/>
</dbReference>
<organism evidence="12 13">
    <name type="scientific">Schizopora paradoxa</name>
    <dbReference type="NCBI Taxonomy" id="27342"/>
    <lineage>
        <taxon>Eukaryota</taxon>
        <taxon>Fungi</taxon>
        <taxon>Dikarya</taxon>
        <taxon>Basidiomycota</taxon>
        <taxon>Agaricomycotina</taxon>
        <taxon>Agaricomycetes</taxon>
        <taxon>Hymenochaetales</taxon>
        <taxon>Schizoporaceae</taxon>
        <taxon>Schizopora</taxon>
    </lineage>
</organism>